<dbReference type="AlphaFoldDB" id="A0AAV6TIS1"/>
<gene>
    <name evidence="2" type="ORF">JTE90_013562</name>
</gene>
<evidence type="ECO:0000256" key="1">
    <source>
        <dbReference type="SAM" id="MobiDB-lite"/>
    </source>
</evidence>
<keyword evidence="3" id="KW-1185">Reference proteome</keyword>
<proteinExistence type="predicted"/>
<dbReference type="Proteomes" id="UP000827092">
    <property type="component" value="Unassembled WGS sequence"/>
</dbReference>
<feature type="region of interest" description="Disordered" evidence="1">
    <location>
        <begin position="1"/>
        <end position="20"/>
    </location>
</feature>
<dbReference type="EMBL" id="JAFNEN010004137">
    <property type="protein sequence ID" value="KAG8171331.1"/>
    <property type="molecule type" value="Genomic_DNA"/>
</dbReference>
<reference evidence="2 3" key="1">
    <citation type="journal article" date="2022" name="Nat. Ecol. Evol.">
        <title>A masculinizing supergene underlies an exaggerated male reproductive morph in a spider.</title>
        <authorList>
            <person name="Hendrickx F."/>
            <person name="De Corte Z."/>
            <person name="Sonet G."/>
            <person name="Van Belleghem S.M."/>
            <person name="Kostlbacher S."/>
            <person name="Vangestel C."/>
        </authorList>
    </citation>
    <scope>NUCLEOTIDE SEQUENCE [LARGE SCALE GENOMIC DNA]</scope>
    <source>
        <strain evidence="2">W744_W776</strain>
    </source>
</reference>
<organism evidence="2 3">
    <name type="scientific">Oedothorax gibbosus</name>
    <dbReference type="NCBI Taxonomy" id="931172"/>
    <lineage>
        <taxon>Eukaryota</taxon>
        <taxon>Metazoa</taxon>
        <taxon>Ecdysozoa</taxon>
        <taxon>Arthropoda</taxon>
        <taxon>Chelicerata</taxon>
        <taxon>Arachnida</taxon>
        <taxon>Araneae</taxon>
        <taxon>Araneomorphae</taxon>
        <taxon>Entelegynae</taxon>
        <taxon>Araneoidea</taxon>
        <taxon>Linyphiidae</taxon>
        <taxon>Erigoninae</taxon>
        <taxon>Oedothorax</taxon>
    </lineage>
</organism>
<accession>A0AAV6TIS1</accession>
<protein>
    <submittedName>
        <fullName evidence="2">Uncharacterized protein</fullName>
    </submittedName>
</protein>
<evidence type="ECO:0000313" key="3">
    <source>
        <dbReference type="Proteomes" id="UP000827092"/>
    </source>
</evidence>
<name>A0AAV6TIS1_9ARAC</name>
<sequence>MSWRCNKRKSIKGTPNLKNSNGVIISSSQHSCQPSSDAKVEVIKDLSNARDRIRESDVSAIKIYAEIMHPLVFEGADVIKEMPTPESFVSNSSRIRRNLSGYVPEAANPGDIVLTDQVSGRDEFFAG</sequence>
<comment type="caution">
    <text evidence="2">The sequence shown here is derived from an EMBL/GenBank/DDBJ whole genome shotgun (WGS) entry which is preliminary data.</text>
</comment>
<feature type="compositionally biased region" description="Basic residues" evidence="1">
    <location>
        <begin position="1"/>
        <end position="11"/>
    </location>
</feature>
<evidence type="ECO:0000313" key="2">
    <source>
        <dbReference type="EMBL" id="KAG8171331.1"/>
    </source>
</evidence>